<dbReference type="PANTHER" id="PTHR35458">
    <property type="entry name" value="SLR0755 PROTEIN"/>
    <property type="match status" value="1"/>
</dbReference>
<feature type="compositionally biased region" description="Polar residues" evidence="1">
    <location>
        <begin position="212"/>
        <end position="225"/>
    </location>
</feature>
<dbReference type="GO" id="GO:0004540">
    <property type="term" value="F:RNA nuclease activity"/>
    <property type="evidence" value="ECO:0007669"/>
    <property type="project" value="InterPro"/>
</dbReference>
<comment type="caution">
    <text evidence="3">The sequence shown here is derived from an EMBL/GenBank/DDBJ whole genome shotgun (WGS) entry which is preliminary data.</text>
</comment>
<protein>
    <submittedName>
        <fullName evidence="3">NYN domain-containing protein</fullName>
    </submittedName>
</protein>
<feature type="region of interest" description="Disordered" evidence="1">
    <location>
        <begin position="182"/>
        <end position="225"/>
    </location>
</feature>
<reference evidence="3" key="1">
    <citation type="submission" date="2020-10" db="EMBL/GenBank/DDBJ databases">
        <authorList>
            <person name="Gilroy R."/>
        </authorList>
    </citation>
    <scope>NUCLEOTIDE SEQUENCE</scope>
    <source>
        <strain evidence="3">ChiGjej1B1-24693</strain>
    </source>
</reference>
<name>A0A9D1GW22_9ACTN</name>
<proteinExistence type="predicted"/>
<feature type="domain" description="NYN" evidence="2">
    <location>
        <begin position="6"/>
        <end position="153"/>
    </location>
</feature>
<evidence type="ECO:0000313" key="4">
    <source>
        <dbReference type="Proteomes" id="UP000886842"/>
    </source>
</evidence>
<sequence>MRSLAALYIDAGYLLHAAATRVAGTSLRSSVKVDYSGLIRGLSDQASRLSGLTVLRTNWYDSGAGLRSAPDATQTTIGMLPGVKLRLGRLSPNGDQKGVDVRMGLDLVTHARNNAIDVMYLLSGDDDLTEAVEEAQSHGVQVSLLGVPDREGHAFGVSLHLRQEADSLELIDAAVIDDHVTVAGPKPDTATTPSPQRLVTAPPACPDPTPSAADTESAPAQSDRA</sequence>
<gene>
    <name evidence="3" type="ORF">IAA98_04440</name>
</gene>
<reference evidence="3" key="2">
    <citation type="journal article" date="2021" name="PeerJ">
        <title>Extensive microbial diversity within the chicken gut microbiome revealed by metagenomics and culture.</title>
        <authorList>
            <person name="Gilroy R."/>
            <person name="Ravi A."/>
            <person name="Getino M."/>
            <person name="Pursley I."/>
            <person name="Horton D.L."/>
            <person name="Alikhan N.F."/>
            <person name="Baker D."/>
            <person name="Gharbi K."/>
            <person name="Hall N."/>
            <person name="Watson M."/>
            <person name="Adriaenssens E.M."/>
            <person name="Foster-Nyarko E."/>
            <person name="Jarju S."/>
            <person name="Secka A."/>
            <person name="Antonio M."/>
            <person name="Oren A."/>
            <person name="Chaudhuri R.R."/>
            <person name="La Ragione R."/>
            <person name="Hildebrand F."/>
            <person name="Pallen M.J."/>
        </authorList>
    </citation>
    <scope>NUCLEOTIDE SEQUENCE</scope>
    <source>
        <strain evidence="3">ChiGjej1B1-24693</strain>
    </source>
</reference>
<dbReference type="PANTHER" id="PTHR35458:SF8">
    <property type="entry name" value="SLR0650 PROTEIN"/>
    <property type="match status" value="1"/>
</dbReference>
<evidence type="ECO:0000259" key="2">
    <source>
        <dbReference type="Pfam" id="PF01936"/>
    </source>
</evidence>
<dbReference type="InterPro" id="IPR021139">
    <property type="entry name" value="NYN"/>
</dbReference>
<organism evidence="3 4">
    <name type="scientific">Candidatus Avipropionibacterium avicola</name>
    <dbReference type="NCBI Taxonomy" id="2840701"/>
    <lineage>
        <taxon>Bacteria</taxon>
        <taxon>Bacillati</taxon>
        <taxon>Actinomycetota</taxon>
        <taxon>Actinomycetes</taxon>
        <taxon>Propionibacteriales</taxon>
        <taxon>Propionibacteriaceae</taxon>
        <taxon>Propionibacteriaceae incertae sedis</taxon>
        <taxon>Candidatus Avipropionibacterium</taxon>
    </lineage>
</organism>
<dbReference type="Gene3D" id="3.40.50.1010">
    <property type="entry name" value="5'-nuclease"/>
    <property type="match status" value="1"/>
</dbReference>
<accession>A0A9D1GW22</accession>
<evidence type="ECO:0000313" key="3">
    <source>
        <dbReference type="EMBL" id="HIT74813.1"/>
    </source>
</evidence>
<evidence type="ECO:0000256" key="1">
    <source>
        <dbReference type="SAM" id="MobiDB-lite"/>
    </source>
</evidence>
<dbReference type="Proteomes" id="UP000886842">
    <property type="component" value="Unassembled WGS sequence"/>
</dbReference>
<dbReference type="AlphaFoldDB" id="A0A9D1GW22"/>
<dbReference type="InterPro" id="IPR047140">
    <property type="entry name" value="LabA"/>
</dbReference>
<dbReference type="EMBL" id="DVLP01000132">
    <property type="protein sequence ID" value="HIT74813.1"/>
    <property type="molecule type" value="Genomic_DNA"/>
</dbReference>
<feature type="non-terminal residue" evidence="3">
    <location>
        <position position="225"/>
    </location>
</feature>
<dbReference type="Pfam" id="PF01936">
    <property type="entry name" value="NYN"/>
    <property type="match status" value="1"/>
</dbReference>